<dbReference type="InterPro" id="IPR000477">
    <property type="entry name" value="RT_dom"/>
</dbReference>
<name>A0A803PCG2_CANSA</name>
<feature type="domain" description="Reverse transcriptase" evidence="1">
    <location>
        <begin position="322"/>
        <end position="589"/>
    </location>
</feature>
<dbReference type="EMBL" id="UZAU01000382">
    <property type="status" value="NOT_ANNOTATED_CDS"/>
    <property type="molecule type" value="Genomic_DNA"/>
</dbReference>
<reference evidence="2" key="1">
    <citation type="submission" date="2018-11" db="EMBL/GenBank/DDBJ databases">
        <authorList>
            <person name="Grassa J C."/>
        </authorList>
    </citation>
    <scope>NUCLEOTIDE SEQUENCE [LARGE SCALE GENOMIC DNA]</scope>
</reference>
<reference evidence="2" key="2">
    <citation type="submission" date="2021-03" db="UniProtKB">
        <authorList>
            <consortium name="EnsemblPlants"/>
        </authorList>
    </citation>
    <scope>IDENTIFICATION</scope>
</reference>
<evidence type="ECO:0000313" key="2">
    <source>
        <dbReference type="EnsemblPlants" id="cds.evm.model.04.1281"/>
    </source>
</evidence>
<sequence length="1187" mass="134141">MHQFHSFLHSRNLNPLPCTGNKFTWRHGSILERLDWCTITPSWKALFPHASLAHLGFYGSDHRALKLQLEDSSFRNLHHSRFHLENYLLNDPSFSALVRNSWSTHSSPSSLPLQHFLNKQSSCLSTIKAWQSSQPSLKHQISRTQADLDRLLNNNHSAHLYNQQISHLQSELNRLLLKDEIYWKQRSRAAWLRAGDKNTRFFHQKASNRKRNNYIRSLTLPDGSLIHDSQTICAQFLSFYTDLFTSQGTSPSAISSILQGVTKSLSSAQSAFLAEPFTAEEIKTAMFSLSGDKSPGPDGLNSFFYQKNWDIIGHDLTQGLLHILNNHADFSQINNTILVLIPKKKNPKSVRDFRPISLCNTLYKCLSKVLANRLKLVLHSIISHNQSAFLSGRQITDNIVIANELIHAIHSRKHGKMGWAAIKLDMEKAFDRVEWSFISHFLHHIGTPPTFTSLIHKCLSTVTYQLSLNGQLSSVFSSSRGIRQGDPLSPYLFLIVAEGLSAAIRLHEEANLLSGIKICRGAPIFSHLLFADDSMVFAPVSSQSSEAINHILLLYHEASGQSVNREKSSILFSPNTPSDSQTHFRSSLLLQGEGFISKYLGVPHCIGRVKNSVFHYLIQKTSSKLSSWNEKLFSRAGKEVLIKSVIQAIPSFAMSCFRLPKSTCASIQSLTAKFWWGSSSNKQKIHWKNWSALSASKFFGGLGFRSLTSHNQALLAKQAWRIWSNPDSQLHSLLKARYFKHSDILHAPKGHNPSFTWRSLLWGTQLLNQGLTWKISSGNDVPISAPNWIPHISHPTLLHPLHPSSSTVSFFITHDRTWDIDKLYHYFPSYQAEAILTIPLDIGPSDTLIWGLHPSGSFTVNSAYHLAQSKVLNPSPSTSNPNPYKDWWKTLWTLKIPPKIKHFTWKAFNHLLPCSLNLFLKHSIPSPACSFCGAEAESVSHALLYCTKVKQIWHYTIFKQFFQDHSRLDIKDFYLLSLCQLPKDQIPLFLGIIWQIWNIRNACLFQKHSPQANVQESVVSFLQEYQEAQAIPSTSHHSVTHCSAVLDQVLTPTTTALFVDAALNTHNPATGFGLVFMQGLSQVHQSTKIFRPGASSPLFAEAQALYEGLKWCIASNLQPRFVFSDCLNLITKVNGNWQDNSSLSSLVQRIRTFLSSFPEATLMHVQRQHNDKAHSLAKLALRLRDED</sequence>
<dbReference type="Pfam" id="PF00078">
    <property type="entry name" value="RVT_1"/>
    <property type="match status" value="1"/>
</dbReference>
<dbReference type="InterPro" id="IPR043502">
    <property type="entry name" value="DNA/RNA_pol_sf"/>
</dbReference>
<dbReference type="InterPro" id="IPR044730">
    <property type="entry name" value="RNase_H-like_dom_plant"/>
</dbReference>
<dbReference type="InterPro" id="IPR002156">
    <property type="entry name" value="RNaseH_domain"/>
</dbReference>
<accession>A0A803PCG2</accession>
<dbReference type="SUPFAM" id="SSF56672">
    <property type="entry name" value="DNA/RNA polymerases"/>
    <property type="match status" value="1"/>
</dbReference>
<dbReference type="Gramene" id="evm.model.04.1281">
    <property type="protein sequence ID" value="cds.evm.model.04.1281"/>
    <property type="gene ID" value="evm.TU.04.1281"/>
</dbReference>
<dbReference type="GO" id="GO:0004523">
    <property type="term" value="F:RNA-DNA hybrid ribonuclease activity"/>
    <property type="evidence" value="ECO:0007669"/>
    <property type="project" value="InterPro"/>
</dbReference>
<dbReference type="CDD" id="cd01650">
    <property type="entry name" value="RT_nLTR_like"/>
    <property type="match status" value="1"/>
</dbReference>
<dbReference type="Pfam" id="PF13966">
    <property type="entry name" value="zf-RVT"/>
    <property type="match status" value="1"/>
</dbReference>
<protein>
    <recommendedName>
        <fullName evidence="1">Reverse transcriptase domain-containing protein</fullName>
    </recommendedName>
</protein>
<dbReference type="InterPro" id="IPR026960">
    <property type="entry name" value="RVT-Znf"/>
</dbReference>
<dbReference type="CDD" id="cd06222">
    <property type="entry name" value="RNase_H_like"/>
    <property type="match status" value="1"/>
</dbReference>
<keyword evidence="3" id="KW-1185">Reference proteome</keyword>
<dbReference type="Gene3D" id="3.30.420.10">
    <property type="entry name" value="Ribonuclease H-like superfamily/Ribonuclease H"/>
    <property type="match status" value="1"/>
</dbReference>
<dbReference type="InterPro" id="IPR036397">
    <property type="entry name" value="RNaseH_sf"/>
</dbReference>
<evidence type="ECO:0000259" key="1">
    <source>
        <dbReference type="PROSITE" id="PS50878"/>
    </source>
</evidence>
<evidence type="ECO:0000313" key="3">
    <source>
        <dbReference type="Proteomes" id="UP000596661"/>
    </source>
</evidence>
<dbReference type="EnsemblPlants" id="evm.model.04.1281">
    <property type="protein sequence ID" value="cds.evm.model.04.1281"/>
    <property type="gene ID" value="evm.TU.04.1281"/>
</dbReference>
<dbReference type="GO" id="GO:0003676">
    <property type="term" value="F:nucleic acid binding"/>
    <property type="evidence" value="ECO:0007669"/>
    <property type="project" value="InterPro"/>
</dbReference>
<dbReference type="PANTHER" id="PTHR31635">
    <property type="entry name" value="REVERSE TRANSCRIPTASE DOMAIN-CONTAINING PROTEIN-RELATED"/>
    <property type="match status" value="1"/>
</dbReference>
<dbReference type="SUPFAM" id="SSF53098">
    <property type="entry name" value="Ribonuclease H-like"/>
    <property type="match status" value="1"/>
</dbReference>
<dbReference type="InterPro" id="IPR012337">
    <property type="entry name" value="RNaseH-like_sf"/>
</dbReference>
<organism evidence="2 3">
    <name type="scientific">Cannabis sativa</name>
    <name type="common">Hemp</name>
    <name type="synonym">Marijuana</name>
    <dbReference type="NCBI Taxonomy" id="3483"/>
    <lineage>
        <taxon>Eukaryota</taxon>
        <taxon>Viridiplantae</taxon>
        <taxon>Streptophyta</taxon>
        <taxon>Embryophyta</taxon>
        <taxon>Tracheophyta</taxon>
        <taxon>Spermatophyta</taxon>
        <taxon>Magnoliopsida</taxon>
        <taxon>eudicotyledons</taxon>
        <taxon>Gunneridae</taxon>
        <taxon>Pentapetalae</taxon>
        <taxon>rosids</taxon>
        <taxon>fabids</taxon>
        <taxon>Rosales</taxon>
        <taxon>Cannabaceae</taxon>
        <taxon>Cannabis</taxon>
    </lineage>
</organism>
<dbReference type="Proteomes" id="UP000596661">
    <property type="component" value="Chromosome 4"/>
</dbReference>
<proteinExistence type="predicted"/>
<dbReference type="PROSITE" id="PS50878">
    <property type="entry name" value="RT_POL"/>
    <property type="match status" value="1"/>
</dbReference>
<dbReference type="PANTHER" id="PTHR31635:SF196">
    <property type="entry name" value="REVERSE TRANSCRIPTASE DOMAIN-CONTAINING PROTEIN-RELATED"/>
    <property type="match status" value="1"/>
</dbReference>
<dbReference type="AlphaFoldDB" id="A0A803PCG2"/>
<dbReference type="Pfam" id="PF13456">
    <property type="entry name" value="RVT_3"/>
    <property type="match status" value="1"/>
</dbReference>